<feature type="compositionally biased region" description="Pro residues" evidence="1">
    <location>
        <begin position="868"/>
        <end position="878"/>
    </location>
</feature>
<feature type="compositionally biased region" description="Low complexity" evidence="1">
    <location>
        <begin position="1108"/>
        <end position="1121"/>
    </location>
</feature>
<feature type="compositionally biased region" description="Polar residues" evidence="1">
    <location>
        <begin position="605"/>
        <end position="618"/>
    </location>
</feature>
<dbReference type="Proteomes" id="UP000011976">
    <property type="component" value="Unassembled WGS sequence"/>
</dbReference>
<feature type="compositionally biased region" description="Low complexity" evidence="1">
    <location>
        <begin position="1462"/>
        <end position="1485"/>
    </location>
</feature>
<feature type="compositionally biased region" description="Low complexity" evidence="1">
    <location>
        <begin position="853"/>
        <end position="867"/>
    </location>
</feature>
<feature type="compositionally biased region" description="Low complexity" evidence="1">
    <location>
        <begin position="1522"/>
        <end position="1538"/>
    </location>
</feature>
<dbReference type="OrthoDB" id="2555678at2759"/>
<feature type="region of interest" description="Disordered" evidence="1">
    <location>
        <begin position="808"/>
        <end position="1000"/>
    </location>
</feature>
<feature type="compositionally biased region" description="Basic residues" evidence="1">
    <location>
        <begin position="1823"/>
        <end position="1837"/>
    </location>
</feature>
<feature type="compositionally biased region" description="Polar residues" evidence="1">
    <location>
        <begin position="681"/>
        <end position="702"/>
    </location>
</feature>
<feature type="compositionally biased region" description="Polar residues" evidence="1">
    <location>
        <begin position="1204"/>
        <end position="1213"/>
    </location>
</feature>
<evidence type="ECO:0000256" key="1">
    <source>
        <dbReference type="SAM" id="MobiDB-lite"/>
    </source>
</evidence>
<feature type="compositionally biased region" description="Polar residues" evidence="1">
    <location>
        <begin position="886"/>
        <end position="903"/>
    </location>
</feature>
<organism evidence="2 3">
    <name type="scientific">Pseudozyma antarctica (strain T-34)</name>
    <name type="common">Yeast</name>
    <name type="synonym">Candida antarctica</name>
    <dbReference type="NCBI Taxonomy" id="1151754"/>
    <lineage>
        <taxon>Eukaryota</taxon>
        <taxon>Fungi</taxon>
        <taxon>Dikarya</taxon>
        <taxon>Basidiomycota</taxon>
        <taxon>Ustilaginomycotina</taxon>
        <taxon>Ustilaginomycetes</taxon>
        <taxon>Ustilaginales</taxon>
        <taxon>Ustilaginaceae</taxon>
        <taxon>Moesziomyces</taxon>
    </lineage>
</organism>
<feature type="region of interest" description="Disordered" evidence="1">
    <location>
        <begin position="1"/>
        <end position="194"/>
    </location>
</feature>
<gene>
    <name evidence="2" type="ORF">PANT_19d00028</name>
</gene>
<proteinExistence type="predicted"/>
<feature type="compositionally biased region" description="Low complexity" evidence="1">
    <location>
        <begin position="400"/>
        <end position="417"/>
    </location>
</feature>
<feature type="region of interest" description="Disordered" evidence="1">
    <location>
        <begin position="1204"/>
        <end position="1249"/>
    </location>
</feature>
<feature type="region of interest" description="Disordered" evidence="1">
    <location>
        <begin position="1446"/>
        <end position="1658"/>
    </location>
</feature>
<evidence type="ECO:0000313" key="3">
    <source>
        <dbReference type="Proteomes" id="UP000011976"/>
    </source>
</evidence>
<feature type="region of interest" description="Disordered" evidence="1">
    <location>
        <begin position="211"/>
        <end position="446"/>
    </location>
</feature>
<feature type="compositionally biased region" description="Low complexity" evidence="1">
    <location>
        <begin position="293"/>
        <end position="311"/>
    </location>
</feature>
<accession>M9LYN6</accession>
<name>M9LYN6_PSEA3</name>
<feature type="region of interest" description="Disordered" evidence="1">
    <location>
        <begin position="1056"/>
        <end position="1188"/>
    </location>
</feature>
<feature type="compositionally biased region" description="Basic and acidic residues" evidence="1">
    <location>
        <begin position="489"/>
        <end position="505"/>
    </location>
</feature>
<evidence type="ECO:0000313" key="2">
    <source>
        <dbReference type="EMBL" id="GAC75944.1"/>
    </source>
</evidence>
<feature type="compositionally biased region" description="Polar residues" evidence="1">
    <location>
        <begin position="940"/>
        <end position="965"/>
    </location>
</feature>
<reference evidence="3" key="1">
    <citation type="journal article" date="2013" name="Genome Announc.">
        <title>Genome sequence of the basidiomycetous yeast Pseudozyma antarctica T-34, a producer of the glycolipid biosurfactants mannosylerythritol lipids.</title>
        <authorList>
            <person name="Morita T."/>
            <person name="Koike H."/>
            <person name="Koyama Y."/>
            <person name="Hagiwara H."/>
            <person name="Ito E."/>
            <person name="Fukuoka T."/>
            <person name="Imura T."/>
            <person name="Machida M."/>
            <person name="Kitamoto D."/>
        </authorList>
    </citation>
    <scope>NUCLEOTIDE SEQUENCE [LARGE SCALE GENOMIC DNA]</scope>
    <source>
        <strain evidence="3">T-34</strain>
    </source>
</reference>
<feature type="region of interest" description="Disordered" evidence="1">
    <location>
        <begin position="539"/>
        <end position="565"/>
    </location>
</feature>
<feature type="compositionally biased region" description="Low complexity" evidence="1">
    <location>
        <begin position="1221"/>
        <end position="1237"/>
    </location>
</feature>
<feature type="region of interest" description="Disordered" evidence="1">
    <location>
        <begin position="581"/>
        <end position="702"/>
    </location>
</feature>
<feature type="compositionally biased region" description="Polar residues" evidence="1">
    <location>
        <begin position="1648"/>
        <end position="1658"/>
    </location>
</feature>
<feature type="compositionally biased region" description="Polar residues" evidence="1">
    <location>
        <begin position="663"/>
        <end position="673"/>
    </location>
</feature>
<dbReference type="EMBL" id="DF196785">
    <property type="protein sequence ID" value="GAC75944.1"/>
    <property type="molecule type" value="Genomic_DNA"/>
</dbReference>
<feature type="compositionally biased region" description="Low complexity" evidence="1">
    <location>
        <begin position="459"/>
        <end position="469"/>
    </location>
</feature>
<feature type="compositionally biased region" description="Polar residues" evidence="1">
    <location>
        <begin position="360"/>
        <end position="377"/>
    </location>
</feature>
<feature type="compositionally biased region" description="Basic and acidic residues" evidence="1">
    <location>
        <begin position="1747"/>
        <end position="1757"/>
    </location>
</feature>
<protein>
    <submittedName>
        <fullName evidence="2">Uncharacterized protein</fullName>
    </submittedName>
</protein>
<feature type="region of interest" description="Disordered" evidence="1">
    <location>
        <begin position="1738"/>
        <end position="1757"/>
    </location>
</feature>
<feature type="compositionally biased region" description="Low complexity" evidence="1">
    <location>
        <begin position="22"/>
        <end position="31"/>
    </location>
</feature>
<feature type="region of interest" description="Disordered" evidence="1">
    <location>
        <begin position="458"/>
        <end position="505"/>
    </location>
</feature>
<feature type="compositionally biased region" description="Low complexity" evidence="1">
    <location>
        <begin position="1500"/>
        <end position="1509"/>
    </location>
</feature>
<sequence length="1865" mass="197769">MGQSQSRAPAFHPSSVGSHNYAAAGEQQAEASQHYPTSASGWVKRPRSRFLGRRGSIASTDFISYPHHHFIPREQRQRSAGPIRSRPDQSEYGPRPAPLPPSALTSSQHANTADDPRATTGVQSSLPDSRILAEVQEAKSIRRKSAHRVSATPRDPPLLEEPESVKDHTSVDGHAGAPATPPSDHGHTPVPISPSLALALKAGLGSGSLRRRHEGFELDSSDPSFSQTRTSGGGRSGDLGRDVYEGADLWNRSPRRSIPDGWQSEWTDLRDRPSDEMLPNARGPADLSQTSRFSFGSSDPTTSSGTQSGGDSARRTSSLYATPLDPHRFSYTASESGDSVQPGAGISVLRPPRPRVWSNARHSLSSNEGLQVPSSAADSYLASMARAKRRECAAPSHQKSSTSLLSAAAASSDCDPSLSRDHADQQPANVTSVPQDDRRQSELASTTIVHRAFDRYEEPSAPVAPSRRSSMLRSIHSDAAASGTSSLGREVEQLRRGPEVKLHEDSIDEVFDPQPTSAARRPRAMSLMERLRGIATRTAEASTAAPHMVTVQAQPQSGASGAGSMRSRLRSISLVNASRSGAEVARLQPASRATQPAAKTGGPPDSSSAVRAQTQTTGPRDLSLTAPVAGTEAQSSRLSPREAIDLSRPASGRSVHTARSIRSARSYTSSNGSLRARYKAPQTSAVKGTRGKTNAPSSLTGSSWWKQNQLKRKGSEGIVAEAQAPKQGRPAALALLSATDDTGWVDVEPELQTSIAKAPVSPKELVHDPPAEMTKSRSKEAGGLWIWPRRPSAARVFSFGLSRSQSEAASAGHVDPIDTTQSTPIQAERSPVDVIGMVVDTPTGTMGGGHGGPSTSNSSQTSFTSLAPPLPPAPVPPLRRPRRPSQKPSTTPGKERSGSTGSNHEAAFADSSAGPGYHLPLQPLSASEASLERSEATASGVPNSMASTTASHAYDPTSTAPTSVSGIDRQTGFGRPGEFALSPPPAAPRRLSDGSDSGTKEILLSDRESLVAPKISSDSSLRGPVDEQHPDLQSFYPAGTAYTRPVVTPLAITSPLSPMSEEESGPAASRHVGGVPDLSSPPMSIGHGAPPANAASTHFRDSSLTDASRSFRSVRSFRSTSDGSVKPYRPLPSIPGRTRGYSADHTSDRRDPSYGADSFVTAEAHSRYGSTEQPTPRQLDGLPPQDHLPPLMLMGMGMVAAASPTQWTSSSQDHAAPTVQAAHRGSSSRSSVASASSPTAYTRPLPTIPTGRMQNKFHSMGPRRPLAALASGGTGPPLSPSAFYETRSNLNALPLRSPAGPRLSWSSTEVAGSPAVASFQGVPLLTSIEGPDVLRRALSQPRDVDVQRLGHEDGIADVDDAELSRLEMSRSGSKLPSPARDAFAGRVDPVEPAPYADTGVQASLAALRALESPGESLRTILARQRMFGEPDTSVIDIVRGSMLQDDTEVLEMSGPRPRRRSAPYARPGSSRYSSDEFSSSSMGRAHAARRRRQRNFTGLAEASSASMEETSGRSDSEGATLAAIRLARSRSRAGSSSAPQTRDGRRQRRPQSPASRRKAWEELAGVARDGNRPPAQDVSSNIPDVALTPPDPGVDDEHRQQRPGLERYATAVSQHHAASDDGQPGPSASGLPSAGREDRLDVSGEGVPNSNMTSPASTMSPALLLKHERVASQVPSSIGPAGSRVAFPSSVATGGSRSIQPASLRSASMLYESSIDTRRGTYGMDERESSLATELTAERMHHPRQRSRSDVHALRSRNSRIDKASRYDAQLEELLLLREKVLRLERSGKYGRFDSINSASVNHAASLSIEGDHARDSELLTGRPRHSSISSKRKSRPSKLGYTTPDIMAWKAGLGSGSTTSSFVA</sequence>
<feature type="region of interest" description="Disordered" evidence="1">
    <location>
        <begin position="1815"/>
        <end position="1842"/>
    </location>
</feature>